<dbReference type="InterPro" id="IPR036514">
    <property type="entry name" value="SGNH_hydro_sf"/>
</dbReference>
<evidence type="ECO:0000313" key="5">
    <source>
        <dbReference type="EMBL" id="RYT81436.1"/>
    </source>
</evidence>
<keyword evidence="7" id="KW-1185">Reference proteome</keyword>
<organism evidence="5 7">
    <name type="scientific">Bacteroides intestinalis</name>
    <dbReference type="NCBI Taxonomy" id="329854"/>
    <lineage>
        <taxon>Bacteria</taxon>
        <taxon>Pseudomonadati</taxon>
        <taxon>Bacteroidota</taxon>
        <taxon>Bacteroidia</taxon>
        <taxon>Bacteroidales</taxon>
        <taxon>Bacteroidaceae</taxon>
        <taxon>Bacteroides</taxon>
    </lineage>
</organism>
<feature type="domain" description="Sialate O-acetylesterase" evidence="3">
    <location>
        <begin position="108"/>
        <end position="368"/>
    </location>
</feature>
<dbReference type="AlphaFoldDB" id="A0A3E4KYH5"/>
<feature type="signal peptide" evidence="2">
    <location>
        <begin position="1"/>
        <end position="23"/>
    </location>
</feature>
<evidence type="ECO:0000313" key="7">
    <source>
        <dbReference type="Proteomes" id="UP000291191"/>
    </source>
</evidence>
<dbReference type="Proteomes" id="UP000286003">
    <property type="component" value="Unassembled WGS sequence"/>
</dbReference>
<dbReference type="GO" id="GO:0001681">
    <property type="term" value="F:sialate O-acetylesterase activity"/>
    <property type="evidence" value="ECO:0007669"/>
    <property type="project" value="InterPro"/>
</dbReference>
<comment type="caution">
    <text evidence="5">The sequence shown here is derived from an EMBL/GenBank/DDBJ whole genome shotgun (WGS) entry which is preliminary data.</text>
</comment>
<reference evidence="5 7" key="2">
    <citation type="journal article" date="2019" name="Science, e1252229">
        <title>Invertible promoters mediate bacterial phase variation, antibiotic resistance, and host adaptation in the gut.</title>
        <authorList>
            <person name="Jiang X."/>
            <person name="Hall A.B."/>
            <person name="Arthur T.D."/>
            <person name="Plichta D.R."/>
            <person name="Covington C.T."/>
            <person name="Poyet M."/>
            <person name="Crothers J."/>
            <person name="Moses P.L."/>
            <person name="Tolonen A.C."/>
            <person name="Vlamakis H."/>
            <person name="Alm E.J."/>
            <person name="Xavier R.J."/>
        </authorList>
    </citation>
    <scope>NUCLEOTIDE SEQUENCE [LARGE SCALE GENOMIC DNA]</scope>
    <source>
        <strain evidence="7">bf_0095</strain>
        <strain evidence="5">Bf_0095</strain>
    </source>
</reference>
<keyword evidence="1" id="KW-0378">Hydrolase</keyword>
<evidence type="ECO:0000256" key="2">
    <source>
        <dbReference type="SAM" id="SignalP"/>
    </source>
</evidence>
<reference evidence="4 6" key="1">
    <citation type="submission" date="2018-08" db="EMBL/GenBank/DDBJ databases">
        <title>A genome reference for cultivated species of the human gut microbiota.</title>
        <authorList>
            <person name="Zou Y."/>
            <person name="Xue W."/>
            <person name="Luo G."/>
        </authorList>
    </citation>
    <scope>NUCLEOTIDE SEQUENCE [LARGE SCALE GENOMIC DNA]</scope>
    <source>
        <strain evidence="4 6">AF31-23</strain>
    </source>
</reference>
<dbReference type="RefSeq" id="WP_052574742.1">
    <property type="nucleotide sequence ID" value="NZ_CDQQ01000335.1"/>
</dbReference>
<dbReference type="Pfam" id="PF03629">
    <property type="entry name" value="SASA"/>
    <property type="match status" value="1"/>
</dbReference>
<evidence type="ECO:0000259" key="3">
    <source>
        <dbReference type="Pfam" id="PF03629"/>
    </source>
</evidence>
<dbReference type="SUPFAM" id="SSF52266">
    <property type="entry name" value="SGNH hydrolase"/>
    <property type="match status" value="1"/>
</dbReference>
<sequence length="483" mass="53743">MKLILRTLLCILGVLLSNMIAHAQLSTPQVLSSNMVLQQGQKIPVWGTAEPNESILISFGKQRVKVRANASGRWMAELKPMAANKNPQQMSIKGKKTSIVYDNIVVGEVWLCSGQSNMVYKMKLPGNYALPAKGENLAALELRKPANEMIRVFVVRRDDKPVSWKVADGESLAEVSAVGYFFGKALQEQLDVPVGIITAAINGSRIETWTSKEAYEHSPVFGPQLKEGEGKMDGMIPGGRYETMVLPLIPFAIKGCLWYQGESNCMIRDRQYAEKYQVLVDSWREAFNVPGAPFYSVLLAPHLYSNRMSKDRPPVTAEELPIFHQQQIKARSMIPNTDFVVVSDLVDKLRDIHPSYKWKVGERLARVALAKDYGLAEVVWSGPCADKAEVVADSIVVSFGHVADGLKTNNKGRLDWFEIAGKDGVFRPALADIRGRNKVVVYHPEIVQPVQVRFGWHETAMPNLVNSEGLPAIPFSRVSLSER</sequence>
<name>A0A3E4KYH5_9BACE</name>
<accession>A0A3E4KYH5</accession>
<dbReference type="EMBL" id="RCXO01000006">
    <property type="protein sequence ID" value="RYT81436.1"/>
    <property type="molecule type" value="Genomic_DNA"/>
</dbReference>
<protein>
    <submittedName>
        <fullName evidence="5">Sialate O-acetylesterase</fullName>
    </submittedName>
</protein>
<evidence type="ECO:0000313" key="6">
    <source>
        <dbReference type="Proteomes" id="UP000286003"/>
    </source>
</evidence>
<feature type="chain" id="PRO_5044592983" evidence="2">
    <location>
        <begin position="24"/>
        <end position="483"/>
    </location>
</feature>
<dbReference type="GO" id="GO:0005975">
    <property type="term" value="P:carbohydrate metabolic process"/>
    <property type="evidence" value="ECO:0007669"/>
    <property type="project" value="TreeGrafter"/>
</dbReference>
<dbReference type="PANTHER" id="PTHR22901:SF0">
    <property type="entry name" value="SIALATE O-ACETYLESTERASE"/>
    <property type="match status" value="1"/>
</dbReference>
<dbReference type="Gene3D" id="3.40.50.1110">
    <property type="entry name" value="SGNH hydrolase"/>
    <property type="match status" value="1"/>
</dbReference>
<keyword evidence="2" id="KW-0732">Signal</keyword>
<evidence type="ECO:0000256" key="1">
    <source>
        <dbReference type="ARBA" id="ARBA00022801"/>
    </source>
</evidence>
<proteinExistence type="predicted"/>
<gene>
    <name evidence="4" type="ORF">DWZ32_03195</name>
    <name evidence="5" type="ORF">EAJ06_07070</name>
</gene>
<dbReference type="OrthoDB" id="9816001at2"/>
<dbReference type="InterPro" id="IPR039329">
    <property type="entry name" value="SIAE"/>
</dbReference>
<evidence type="ECO:0000313" key="4">
    <source>
        <dbReference type="EMBL" id="RHN09423.1"/>
    </source>
</evidence>
<dbReference type="PANTHER" id="PTHR22901">
    <property type="entry name" value="SIALATE O-ACETYLESTERASE"/>
    <property type="match status" value="1"/>
</dbReference>
<dbReference type="Proteomes" id="UP000291191">
    <property type="component" value="Unassembled WGS sequence"/>
</dbReference>
<dbReference type="InterPro" id="IPR005181">
    <property type="entry name" value="SASA"/>
</dbReference>
<dbReference type="EMBL" id="QRQM01000003">
    <property type="protein sequence ID" value="RHN09423.1"/>
    <property type="molecule type" value="Genomic_DNA"/>
</dbReference>